<feature type="region of interest" description="Disordered" evidence="1">
    <location>
        <begin position="169"/>
        <end position="240"/>
    </location>
</feature>
<feature type="compositionally biased region" description="Low complexity" evidence="1">
    <location>
        <begin position="172"/>
        <end position="181"/>
    </location>
</feature>
<reference evidence="3" key="1">
    <citation type="journal article" date="2018" name="Nat. Microbiol.">
        <title>Leveraging single-cell genomics to expand the fungal tree of life.</title>
        <authorList>
            <person name="Ahrendt S.R."/>
            <person name="Quandt C.A."/>
            <person name="Ciobanu D."/>
            <person name="Clum A."/>
            <person name="Salamov A."/>
            <person name="Andreopoulos B."/>
            <person name="Cheng J.F."/>
            <person name="Woyke T."/>
            <person name="Pelin A."/>
            <person name="Henrissat B."/>
            <person name="Reynolds N.K."/>
            <person name="Benny G.L."/>
            <person name="Smith M.E."/>
            <person name="James T.Y."/>
            <person name="Grigoriev I.V."/>
        </authorList>
    </citation>
    <scope>NUCLEOTIDE SEQUENCE [LARGE SCALE GENOMIC DNA]</scope>
</reference>
<sequence>MNNEIQPGFIYFNKNGIPLSAAASIENLVDPESASEGLSRHYVVAMTKINAFGATDCLVITSFRQRTQLGAPSRPLGVKFPQEHDWRHLLYLPIGKASIPAPSVTNPIFDPLQTFPSDFFKHSSYVFAASTTTIPNADLESTGAHLLPADFCRLQDLFCELFRNRIPPRAVPSPVSSSQESVGGGHSGAGNRGGQGSNDHSQTSPDPSGAPAPLDEGTAPKRPWSAVARGSSGAGGHDLDMYVGMMAGKRGRALAFAAEELD</sequence>
<protein>
    <submittedName>
        <fullName evidence="2">Uncharacterized protein</fullName>
    </submittedName>
</protein>
<accession>A0A4P9W4Y3</accession>
<dbReference type="AlphaFoldDB" id="A0A4P9W4Y3"/>
<feature type="compositionally biased region" description="Polar residues" evidence="1">
    <location>
        <begin position="197"/>
        <end position="206"/>
    </location>
</feature>
<evidence type="ECO:0000313" key="2">
    <source>
        <dbReference type="EMBL" id="RKO85790.1"/>
    </source>
</evidence>
<dbReference type="Proteomes" id="UP000269721">
    <property type="component" value="Unassembled WGS sequence"/>
</dbReference>
<keyword evidence="3" id="KW-1185">Reference proteome</keyword>
<proteinExistence type="predicted"/>
<organism evidence="2 3">
    <name type="scientific">Blyttiomyces helicus</name>
    <dbReference type="NCBI Taxonomy" id="388810"/>
    <lineage>
        <taxon>Eukaryota</taxon>
        <taxon>Fungi</taxon>
        <taxon>Fungi incertae sedis</taxon>
        <taxon>Chytridiomycota</taxon>
        <taxon>Chytridiomycota incertae sedis</taxon>
        <taxon>Chytridiomycetes</taxon>
        <taxon>Chytridiomycetes incertae sedis</taxon>
        <taxon>Blyttiomyces</taxon>
    </lineage>
</organism>
<evidence type="ECO:0000313" key="3">
    <source>
        <dbReference type="Proteomes" id="UP000269721"/>
    </source>
</evidence>
<evidence type="ECO:0000256" key="1">
    <source>
        <dbReference type="SAM" id="MobiDB-lite"/>
    </source>
</evidence>
<gene>
    <name evidence="2" type="ORF">BDK51DRAFT_39128</name>
</gene>
<name>A0A4P9W4Y3_9FUNG</name>
<feature type="compositionally biased region" description="Gly residues" evidence="1">
    <location>
        <begin position="182"/>
        <end position="196"/>
    </location>
</feature>
<dbReference type="EMBL" id="KZ998743">
    <property type="protein sequence ID" value="RKO85790.1"/>
    <property type="molecule type" value="Genomic_DNA"/>
</dbReference>